<dbReference type="SUPFAM" id="SSF48452">
    <property type="entry name" value="TPR-like"/>
    <property type="match status" value="2"/>
</dbReference>
<dbReference type="SMART" id="SM00862">
    <property type="entry name" value="Trans_reg_C"/>
    <property type="match status" value="1"/>
</dbReference>
<evidence type="ECO:0000313" key="9">
    <source>
        <dbReference type="Proteomes" id="UP001141259"/>
    </source>
</evidence>
<dbReference type="InterPro" id="IPR016032">
    <property type="entry name" value="Sig_transdc_resp-reg_C-effctor"/>
</dbReference>
<dbReference type="Gene3D" id="1.10.10.10">
    <property type="entry name" value="Winged helix-like DNA-binding domain superfamily/Winged helix DNA-binding domain"/>
    <property type="match status" value="1"/>
</dbReference>
<name>A0A9X2ZZ43_9PSEU</name>
<accession>A0A9X2ZZ43</accession>
<dbReference type="PANTHER" id="PTHR35807">
    <property type="entry name" value="TRANSCRIPTIONAL REGULATOR REDD-RELATED"/>
    <property type="match status" value="1"/>
</dbReference>
<dbReference type="SMART" id="SM01043">
    <property type="entry name" value="BTAD"/>
    <property type="match status" value="1"/>
</dbReference>
<feature type="repeat" description="TPR" evidence="5">
    <location>
        <begin position="829"/>
        <end position="862"/>
    </location>
</feature>
<dbReference type="Pfam" id="PF13424">
    <property type="entry name" value="TPR_12"/>
    <property type="match status" value="2"/>
</dbReference>
<dbReference type="InterPro" id="IPR019734">
    <property type="entry name" value="TPR_rpt"/>
</dbReference>
<organism evidence="8 9">
    <name type="scientific">Umezawaea endophytica</name>
    <dbReference type="NCBI Taxonomy" id="1654476"/>
    <lineage>
        <taxon>Bacteria</taxon>
        <taxon>Bacillati</taxon>
        <taxon>Actinomycetota</taxon>
        <taxon>Actinomycetes</taxon>
        <taxon>Pseudonocardiales</taxon>
        <taxon>Pseudonocardiaceae</taxon>
        <taxon>Umezawaea</taxon>
    </lineage>
</organism>
<evidence type="ECO:0000256" key="2">
    <source>
        <dbReference type="ARBA" id="ARBA00023015"/>
    </source>
</evidence>
<dbReference type="InterPro" id="IPR001867">
    <property type="entry name" value="OmpR/PhoB-type_DNA-bd"/>
</dbReference>
<dbReference type="PROSITE" id="PS51755">
    <property type="entry name" value="OMPR_PHOB"/>
    <property type="match status" value="1"/>
</dbReference>
<dbReference type="Gene3D" id="3.40.50.300">
    <property type="entry name" value="P-loop containing nucleotide triphosphate hydrolases"/>
    <property type="match status" value="1"/>
</dbReference>
<evidence type="ECO:0000313" key="8">
    <source>
        <dbReference type="EMBL" id="MCS7477029.1"/>
    </source>
</evidence>
<reference evidence="8" key="1">
    <citation type="submission" date="2022-08" db="EMBL/GenBank/DDBJ databases">
        <authorList>
            <person name="Tistechok S."/>
            <person name="Samborskyy M."/>
            <person name="Roman I."/>
        </authorList>
    </citation>
    <scope>NUCLEOTIDE SEQUENCE</scope>
    <source>
        <strain evidence="8">DSM 103496</strain>
    </source>
</reference>
<dbReference type="GO" id="GO:0003677">
    <property type="term" value="F:DNA binding"/>
    <property type="evidence" value="ECO:0007669"/>
    <property type="project" value="UniProtKB-UniRule"/>
</dbReference>
<comment type="caution">
    <text evidence="8">The sequence shown here is derived from an EMBL/GenBank/DDBJ whole genome shotgun (WGS) entry which is preliminary data.</text>
</comment>
<dbReference type="PROSITE" id="PS50005">
    <property type="entry name" value="TPR"/>
    <property type="match status" value="1"/>
</dbReference>
<keyword evidence="9" id="KW-1185">Reference proteome</keyword>
<dbReference type="SUPFAM" id="SSF52540">
    <property type="entry name" value="P-loop containing nucleoside triphosphate hydrolases"/>
    <property type="match status" value="1"/>
</dbReference>
<proteinExistence type="inferred from homology"/>
<protein>
    <submittedName>
        <fullName evidence="8">Tetratricopeptide repeat protein</fullName>
    </submittedName>
</protein>
<dbReference type="RefSeq" id="WP_259622542.1">
    <property type="nucleotide sequence ID" value="NZ_JANYMP010000003.1"/>
</dbReference>
<dbReference type="GO" id="GO:0006355">
    <property type="term" value="P:regulation of DNA-templated transcription"/>
    <property type="evidence" value="ECO:0007669"/>
    <property type="project" value="InterPro"/>
</dbReference>
<dbReference type="PRINTS" id="PR00364">
    <property type="entry name" value="DISEASERSIST"/>
</dbReference>
<dbReference type="InterPro" id="IPR051677">
    <property type="entry name" value="AfsR-DnrI-RedD_regulator"/>
</dbReference>
<gene>
    <name evidence="8" type="ORF">NZH93_09205</name>
</gene>
<dbReference type="SUPFAM" id="SSF46894">
    <property type="entry name" value="C-terminal effector domain of the bipartite response regulators"/>
    <property type="match status" value="1"/>
</dbReference>
<dbReference type="EMBL" id="JANYMP010000003">
    <property type="protein sequence ID" value="MCS7477029.1"/>
    <property type="molecule type" value="Genomic_DNA"/>
</dbReference>
<comment type="similarity">
    <text evidence="1">Belongs to the AfsR/DnrI/RedD regulatory family.</text>
</comment>
<evidence type="ECO:0000256" key="5">
    <source>
        <dbReference type="PROSITE-ProRule" id="PRU00339"/>
    </source>
</evidence>
<dbReference type="AlphaFoldDB" id="A0A9X2ZZ43"/>
<dbReference type="InterPro" id="IPR005158">
    <property type="entry name" value="BTAD"/>
</dbReference>
<dbReference type="Pfam" id="PF03704">
    <property type="entry name" value="BTAD"/>
    <property type="match status" value="1"/>
</dbReference>
<feature type="domain" description="OmpR/PhoB-type" evidence="7">
    <location>
        <begin position="1"/>
        <end position="94"/>
    </location>
</feature>
<dbReference type="InterPro" id="IPR011990">
    <property type="entry name" value="TPR-like_helical_dom_sf"/>
</dbReference>
<keyword evidence="4" id="KW-0804">Transcription</keyword>
<keyword evidence="3 6" id="KW-0238">DNA-binding</keyword>
<evidence type="ECO:0000256" key="3">
    <source>
        <dbReference type="ARBA" id="ARBA00023125"/>
    </source>
</evidence>
<keyword evidence="5" id="KW-0802">TPR repeat</keyword>
<dbReference type="GO" id="GO:0000160">
    <property type="term" value="P:phosphorelay signal transduction system"/>
    <property type="evidence" value="ECO:0007669"/>
    <property type="project" value="InterPro"/>
</dbReference>
<dbReference type="CDD" id="cd15831">
    <property type="entry name" value="BTAD"/>
    <property type="match status" value="1"/>
</dbReference>
<dbReference type="Gene3D" id="1.25.40.10">
    <property type="entry name" value="Tetratricopeptide repeat domain"/>
    <property type="match status" value="2"/>
</dbReference>
<evidence type="ECO:0000256" key="6">
    <source>
        <dbReference type="PROSITE-ProRule" id="PRU01091"/>
    </source>
</evidence>
<dbReference type="PANTHER" id="PTHR35807:SF1">
    <property type="entry name" value="TRANSCRIPTIONAL REGULATOR REDD"/>
    <property type="match status" value="1"/>
</dbReference>
<dbReference type="InterPro" id="IPR027417">
    <property type="entry name" value="P-loop_NTPase"/>
</dbReference>
<evidence type="ECO:0000259" key="7">
    <source>
        <dbReference type="PROSITE" id="PS51755"/>
    </source>
</evidence>
<dbReference type="GO" id="GO:0043531">
    <property type="term" value="F:ADP binding"/>
    <property type="evidence" value="ECO:0007669"/>
    <property type="project" value="InterPro"/>
</dbReference>
<sequence length="923" mass="99798">MAVVLRLLGEVTAEVDGLPVDLGPARQRCVLAALAVDADRVVSVDLLVERVWGGDVARRAQSTLHSYISRIRRVLAGAGGVAIVRRSSGYALTTDVTGSVVDLHRFRDLRAAADAEPDDEQAARLLTEALDLWRGEALTGVNGDWSQVERDRLTREQQVTRHDLADVRLRLGHGGKVVVELAEQAGAHPLDERVQGQYMLALHQVGRTAEALEHYHQVRARLVEELGTDPGAALRELHQRLLTADAPAGGVTAAVVPRQLPAAPALFTGRVAELAELDRVHGCSATGGGGMAVISAIGGTGGIGKTWLALTWANRALHHFPDGQLFADLRGFSAGDPRQATDVLAGFLTALGVDHQPQTPDARAALYRTHTAGKRMLVLLDNAATHDQVAPLLPGGTSCTVLITSRHRLPAVLTRHGARPVHLDVLADAEARALLGAAIGEGTTDRRHSQITELIGLCRGFPLALGLIAARVRGHPHLVDDIVADLRDLGLDALDSDDPDASLPTVLSWSLRHLTDRQRTLFGLLGIAPGPDTTPAAAAALAGLDPAAARKALSALEEAFLLERRPRGRFGMHDLVRDYAGTTAHGLPDGVREAALERVVDFHLRTAFAADRLLSPHRQFLHPGLPAEGVQALPLSDATAAMAWLEAEHATLLATQRVAATLGRHLVVWHLAWSLDTFHVRRGHRGDAIAVWRAAVDAAAHLPDPATRSRAHRLLGNACSRSGRHDEAAEHLDQALALALRHDDSFEQARTHTTFAFACGRQGDDRRALDHARRAVDLYRTLDDPVWEADALNMMGWFAAHLGDFDAARAHCHAALALQRRHHDPEGEADTLNSLGLIAHRTGDHRQAVDHHHRALTLHRALGDAYEIASNLDRIGHPHAALGHHDRARAVWQEALGLFREQGRGTDAERVRRQLDDLDRPSR</sequence>
<feature type="DNA-binding region" description="OmpR/PhoB-type" evidence="6">
    <location>
        <begin position="1"/>
        <end position="94"/>
    </location>
</feature>
<evidence type="ECO:0000256" key="4">
    <source>
        <dbReference type="ARBA" id="ARBA00023163"/>
    </source>
</evidence>
<dbReference type="InterPro" id="IPR036388">
    <property type="entry name" value="WH-like_DNA-bd_sf"/>
</dbReference>
<keyword evidence="2" id="KW-0805">Transcription regulation</keyword>
<dbReference type="Proteomes" id="UP001141259">
    <property type="component" value="Unassembled WGS sequence"/>
</dbReference>
<dbReference type="SMART" id="SM00028">
    <property type="entry name" value="TPR"/>
    <property type="match status" value="5"/>
</dbReference>
<dbReference type="Pfam" id="PF00486">
    <property type="entry name" value="Trans_reg_C"/>
    <property type="match status" value="1"/>
</dbReference>
<evidence type="ECO:0000256" key="1">
    <source>
        <dbReference type="ARBA" id="ARBA00005820"/>
    </source>
</evidence>